<dbReference type="GO" id="GO:0006508">
    <property type="term" value="P:proteolysis"/>
    <property type="evidence" value="ECO:0007669"/>
    <property type="project" value="InterPro"/>
</dbReference>
<keyword evidence="2" id="KW-0732">Signal</keyword>
<dbReference type="OrthoDB" id="128799at2"/>
<protein>
    <submittedName>
        <fullName evidence="4">Prolyl oligopeptidase family protein</fullName>
    </submittedName>
</protein>
<dbReference type="PANTHER" id="PTHR42776">
    <property type="entry name" value="SERINE PEPTIDASE S9 FAMILY MEMBER"/>
    <property type="match status" value="1"/>
</dbReference>
<feature type="chain" id="PRO_5020264429" evidence="2">
    <location>
        <begin position="23"/>
        <end position="671"/>
    </location>
</feature>
<dbReference type="GO" id="GO:0004252">
    <property type="term" value="F:serine-type endopeptidase activity"/>
    <property type="evidence" value="ECO:0007669"/>
    <property type="project" value="TreeGrafter"/>
</dbReference>
<dbReference type="AlphaFoldDB" id="A0A4R6FUD0"/>
<dbReference type="RefSeq" id="WP_133494362.1">
    <property type="nucleotide sequence ID" value="NZ_BMLU01000002.1"/>
</dbReference>
<evidence type="ECO:0000259" key="3">
    <source>
        <dbReference type="Pfam" id="PF00326"/>
    </source>
</evidence>
<keyword evidence="5" id="KW-1185">Reference proteome</keyword>
<name>A0A4R6FUD0_9SPHN</name>
<proteinExistence type="predicted"/>
<dbReference type="PANTHER" id="PTHR42776:SF27">
    <property type="entry name" value="DIPEPTIDYL PEPTIDASE FAMILY MEMBER 6"/>
    <property type="match status" value="1"/>
</dbReference>
<dbReference type="Proteomes" id="UP000295493">
    <property type="component" value="Unassembled WGS sequence"/>
</dbReference>
<evidence type="ECO:0000256" key="1">
    <source>
        <dbReference type="ARBA" id="ARBA00022801"/>
    </source>
</evidence>
<keyword evidence="1" id="KW-0378">Hydrolase</keyword>
<evidence type="ECO:0000256" key="2">
    <source>
        <dbReference type="SAM" id="SignalP"/>
    </source>
</evidence>
<dbReference type="Pfam" id="PF00326">
    <property type="entry name" value="Peptidase_S9"/>
    <property type="match status" value="1"/>
</dbReference>
<dbReference type="SUPFAM" id="SSF53474">
    <property type="entry name" value="alpha/beta-Hydrolases"/>
    <property type="match status" value="1"/>
</dbReference>
<feature type="domain" description="Peptidase S9 prolyl oligopeptidase catalytic" evidence="3">
    <location>
        <begin position="463"/>
        <end position="669"/>
    </location>
</feature>
<dbReference type="EMBL" id="SNWD01000002">
    <property type="protein sequence ID" value="TDN85413.1"/>
    <property type="molecule type" value="Genomic_DNA"/>
</dbReference>
<reference evidence="4 5" key="1">
    <citation type="submission" date="2019-03" db="EMBL/GenBank/DDBJ databases">
        <title>Genomic Encyclopedia of Type Strains, Phase IV (KMG-IV): sequencing the most valuable type-strain genomes for metagenomic binning, comparative biology and taxonomic classification.</title>
        <authorList>
            <person name="Goeker M."/>
        </authorList>
    </citation>
    <scope>NUCLEOTIDE SEQUENCE [LARGE SCALE GENOMIC DNA]</scope>
    <source>
        <strain evidence="4 5">DSM 25059</strain>
    </source>
</reference>
<dbReference type="InterPro" id="IPR029058">
    <property type="entry name" value="AB_hydrolase_fold"/>
</dbReference>
<evidence type="ECO:0000313" key="5">
    <source>
        <dbReference type="Proteomes" id="UP000295493"/>
    </source>
</evidence>
<dbReference type="Gene3D" id="3.40.50.1820">
    <property type="entry name" value="alpha/beta hydrolase"/>
    <property type="match status" value="1"/>
</dbReference>
<organism evidence="4 5">
    <name type="scientific">Stakelama pacifica</name>
    <dbReference type="NCBI Taxonomy" id="517720"/>
    <lineage>
        <taxon>Bacteria</taxon>
        <taxon>Pseudomonadati</taxon>
        <taxon>Pseudomonadota</taxon>
        <taxon>Alphaproteobacteria</taxon>
        <taxon>Sphingomonadales</taxon>
        <taxon>Sphingomonadaceae</taxon>
        <taxon>Stakelama</taxon>
    </lineage>
</organism>
<evidence type="ECO:0000313" key="4">
    <source>
        <dbReference type="EMBL" id="TDN85413.1"/>
    </source>
</evidence>
<comment type="caution">
    <text evidence="4">The sequence shown here is derived from an EMBL/GenBank/DDBJ whole genome shotgun (WGS) entry which is preliminary data.</text>
</comment>
<accession>A0A4R6FUD0</accession>
<gene>
    <name evidence="4" type="ORF">EV664_102119</name>
</gene>
<feature type="signal peptide" evidence="2">
    <location>
        <begin position="1"/>
        <end position="22"/>
    </location>
</feature>
<sequence>MRHSLRSVTLTALLASSAIAYGATPPPRTDSHSLSETAKAFGQLPDIQAISLSPDGNRAAIVTPNPIDGGTVLAISSLEGTVSTKPILKVPGGSARIRYCGWISMHSLICKLQVTADTYALGQATVTTRLLAVKDDGSDQKVLSSQATPFSLGFSNIGGSIVYRGSPDHPDALVTHDYIPESTTGTHLANTSEGVGLDAIDPDRFSAKMVERPTAISDDYIADMQGNVRIRVLDPVSANSRLNSQLVFQFREAGGNQWRDFSSYDRQTEQGFYPVLVDSKQNIAYGFANLNGRRALFTKQLSEGSAPKLLFSRPDVDVDGLQTIGRRARMVGASYTTDFEHIEMFDPQLKSLLASFHKALPDLPVLSVDDASDDESILLIRASSDTDPGHYYVFDKKTGHLDEVFRIRPQLKNYALAPVKQVTIPADDGALIPAYLTMPVGSDGKNLPAIVLPHGGPSARDSWGFDWLSQFFAARGFVVLQPNYRGSSGYGDSWFQNNGFRSWDRAISDVNDTGRWLVKQGIADPAKLAIVGWSYGGYAALQSQVLDPDLFKAVVAIAPVTDFELTKDESRNYTNYGLVAVSVGSGEHIASGSPARHADSFKAPVLMFHGTSDANVDIMQSRVMLDRLRRAGKQADLVTFDGFDHQLADAKVRAEMLEKADQFLHKSLNIK</sequence>
<dbReference type="InterPro" id="IPR001375">
    <property type="entry name" value="Peptidase_S9_cat"/>
</dbReference>